<dbReference type="InterPro" id="IPR016155">
    <property type="entry name" value="Mopterin_synth/thiamin_S_b"/>
</dbReference>
<keyword evidence="3" id="KW-1185">Reference proteome</keyword>
<dbReference type="EMBL" id="JANEYG010000003">
    <property type="protein sequence ID" value="KAJ8924412.1"/>
    <property type="molecule type" value="Genomic_DNA"/>
</dbReference>
<dbReference type="AlphaFoldDB" id="A0AAV8WDY7"/>
<name>A0AAV8WDY7_9CUCU</name>
<dbReference type="PANTHER" id="PTHR33359">
    <property type="entry name" value="MOLYBDOPTERIN SYNTHASE SULFUR CARRIER SUBUNIT"/>
    <property type="match status" value="1"/>
</dbReference>
<dbReference type="SUPFAM" id="SSF54285">
    <property type="entry name" value="MoaD/ThiS"/>
    <property type="match status" value="1"/>
</dbReference>
<organism evidence="2 3">
    <name type="scientific">Exocentrus adspersus</name>
    <dbReference type="NCBI Taxonomy" id="1586481"/>
    <lineage>
        <taxon>Eukaryota</taxon>
        <taxon>Metazoa</taxon>
        <taxon>Ecdysozoa</taxon>
        <taxon>Arthropoda</taxon>
        <taxon>Hexapoda</taxon>
        <taxon>Insecta</taxon>
        <taxon>Pterygota</taxon>
        <taxon>Neoptera</taxon>
        <taxon>Endopterygota</taxon>
        <taxon>Coleoptera</taxon>
        <taxon>Polyphaga</taxon>
        <taxon>Cucujiformia</taxon>
        <taxon>Chrysomeloidea</taxon>
        <taxon>Cerambycidae</taxon>
        <taxon>Lamiinae</taxon>
        <taxon>Acanthocinini</taxon>
        <taxon>Exocentrus</taxon>
    </lineage>
</organism>
<dbReference type="GO" id="GO:1990133">
    <property type="term" value="C:molybdopterin adenylyltransferase complex"/>
    <property type="evidence" value="ECO:0007669"/>
    <property type="project" value="TreeGrafter"/>
</dbReference>
<evidence type="ECO:0008006" key="4">
    <source>
        <dbReference type="Google" id="ProtNLM"/>
    </source>
</evidence>
<dbReference type="GO" id="GO:0006777">
    <property type="term" value="P:Mo-molybdopterin cofactor biosynthetic process"/>
    <property type="evidence" value="ECO:0007669"/>
    <property type="project" value="InterPro"/>
</dbReference>
<gene>
    <name evidence="2" type="ORF">NQ315_007208</name>
</gene>
<evidence type="ECO:0000256" key="1">
    <source>
        <dbReference type="ARBA" id="ARBA00022741"/>
    </source>
</evidence>
<dbReference type="Proteomes" id="UP001159042">
    <property type="component" value="Unassembled WGS sequence"/>
</dbReference>
<accession>A0AAV8WDY7</accession>
<evidence type="ECO:0000313" key="2">
    <source>
        <dbReference type="EMBL" id="KAJ8924412.1"/>
    </source>
</evidence>
<sequence>MSSCTSCDLNLMTPFLNAAFGPALKNDNMKSKDFDVFVVSSPIPYNLLLEKIVTTFSLESIQNNIILALNEQYCDSNTIITLKPGDELAVIPPLSGG</sequence>
<comment type="caution">
    <text evidence="2">The sequence shown here is derived from an EMBL/GenBank/DDBJ whole genome shotgun (WGS) entry which is preliminary data.</text>
</comment>
<dbReference type="Pfam" id="PF02597">
    <property type="entry name" value="ThiS"/>
    <property type="match status" value="1"/>
</dbReference>
<dbReference type="InterPro" id="IPR044672">
    <property type="entry name" value="MOCS2A"/>
</dbReference>
<dbReference type="Gene3D" id="3.10.20.30">
    <property type="match status" value="1"/>
</dbReference>
<dbReference type="InterPro" id="IPR012675">
    <property type="entry name" value="Beta-grasp_dom_sf"/>
</dbReference>
<reference evidence="2 3" key="1">
    <citation type="journal article" date="2023" name="Insect Mol. Biol.">
        <title>Genome sequencing provides insights into the evolution of gene families encoding plant cell wall-degrading enzymes in longhorned beetles.</title>
        <authorList>
            <person name="Shin N.R."/>
            <person name="Okamura Y."/>
            <person name="Kirsch R."/>
            <person name="Pauchet Y."/>
        </authorList>
    </citation>
    <scope>NUCLEOTIDE SEQUENCE [LARGE SCALE GENOMIC DNA]</scope>
    <source>
        <strain evidence="2">EAD_L_NR</strain>
    </source>
</reference>
<dbReference type="CDD" id="cd00754">
    <property type="entry name" value="Ubl_MoaD"/>
    <property type="match status" value="1"/>
</dbReference>
<evidence type="ECO:0000313" key="3">
    <source>
        <dbReference type="Proteomes" id="UP001159042"/>
    </source>
</evidence>
<proteinExistence type="predicted"/>
<dbReference type="GO" id="GO:0000166">
    <property type="term" value="F:nucleotide binding"/>
    <property type="evidence" value="ECO:0007669"/>
    <property type="project" value="UniProtKB-KW"/>
</dbReference>
<protein>
    <recommendedName>
        <fullName evidence="4">Molybdopterin synthase sulfur carrier subunit</fullName>
    </recommendedName>
</protein>
<keyword evidence="1" id="KW-0547">Nucleotide-binding</keyword>
<dbReference type="PANTHER" id="PTHR33359:SF1">
    <property type="entry name" value="MOLYBDOPTERIN SYNTHASE SULFUR CARRIER SUBUNIT"/>
    <property type="match status" value="1"/>
</dbReference>
<dbReference type="InterPro" id="IPR003749">
    <property type="entry name" value="ThiS/MoaD-like"/>
</dbReference>